<reference evidence="1 2" key="1">
    <citation type="submission" date="2016-07" db="EMBL/GenBank/DDBJ databases">
        <title>Complete genome sequence of the Lentzea guizhouensis DHS C013.</title>
        <authorList>
            <person name="Cao C."/>
        </authorList>
    </citation>
    <scope>NUCLEOTIDE SEQUENCE [LARGE SCALE GENOMIC DNA]</scope>
    <source>
        <strain evidence="1 2">DHS C013</strain>
    </source>
</reference>
<dbReference type="Proteomes" id="UP000093053">
    <property type="component" value="Chromosome"/>
</dbReference>
<evidence type="ECO:0000313" key="2">
    <source>
        <dbReference type="Proteomes" id="UP000093053"/>
    </source>
</evidence>
<protein>
    <submittedName>
        <fullName evidence="1">Uncharacterized protein</fullName>
    </submittedName>
</protein>
<evidence type="ECO:0000313" key="1">
    <source>
        <dbReference type="EMBL" id="ANZ35525.1"/>
    </source>
</evidence>
<organism evidence="1 2">
    <name type="scientific">Lentzea guizhouensis</name>
    <dbReference type="NCBI Taxonomy" id="1586287"/>
    <lineage>
        <taxon>Bacteria</taxon>
        <taxon>Bacillati</taxon>
        <taxon>Actinomycetota</taxon>
        <taxon>Actinomycetes</taxon>
        <taxon>Pseudonocardiales</taxon>
        <taxon>Pseudonocardiaceae</taxon>
        <taxon>Lentzea</taxon>
    </lineage>
</organism>
<gene>
    <name evidence="1" type="ORF">BBK82_04955</name>
</gene>
<sequence length="243" mass="26653">MAQTNRPTNVLDRIKHIEAELKRLRSSIGLSSATITRGGLTLLNDAFLRMVDTDETEIVYIGPDSQGRQIIRIRREGGGDVMWTGFSVAGNQFWRLTDRFNREIISDDTEVGGIARPWLAIPLYPKFTMAASAVHSYMNLPVASVVTETTLWEGRIPMVTHPYMVVSGIFGQATGSNTSTYRLKVNGTTVGTWAETSVVNVNRGPFYVAASLSQSNVPVTITAEATGSGNIGCQVYSLYQRQT</sequence>
<dbReference type="AlphaFoldDB" id="A0A1B2HCT0"/>
<keyword evidence="2" id="KW-1185">Reference proteome</keyword>
<dbReference type="STRING" id="1586287.BBK82_04955"/>
<proteinExistence type="predicted"/>
<dbReference type="KEGG" id="led:BBK82_04955"/>
<dbReference type="EMBL" id="CP016793">
    <property type="protein sequence ID" value="ANZ35525.1"/>
    <property type="molecule type" value="Genomic_DNA"/>
</dbReference>
<name>A0A1B2HCT0_9PSEU</name>
<accession>A0A1B2HCT0</accession>